<evidence type="ECO:0000256" key="8">
    <source>
        <dbReference type="SAM" id="MobiDB-lite"/>
    </source>
</evidence>
<evidence type="ECO:0000313" key="10">
    <source>
        <dbReference type="Proteomes" id="UP001158576"/>
    </source>
</evidence>
<feature type="compositionally biased region" description="Acidic residues" evidence="8">
    <location>
        <begin position="597"/>
        <end position="610"/>
    </location>
</feature>
<feature type="region of interest" description="Disordered" evidence="8">
    <location>
        <begin position="553"/>
        <end position="630"/>
    </location>
</feature>
<dbReference type="SMART" id="SM00028">
    <property type="entry name" value="TPR"/>
    <property type="match status" value="3"/>
</dbReference>
<evidence type="ECO:0000256" key="3">
    <source>
        <dbReference type="ARBA" id="ARBA00022776"/>
    </source>
</evidence>
<dbReference type="SUPFAM" id="SSF48452">
    <property type="entry name" value="TPR-like"/>
    <property type="match status" value="1"/>
</dbReference>
<dbReference type="PANTHER" id="PTHR12558">
    <property type="entry name" value="CELL DIVISION CYCLE 16,23,27"/>
    <property type="match status" value="1"/>
</dbReference>
<dbReference type="Proteomes" id="UP001158576">
    <property type="component" value="Chromosome 2"/>
</dbReference>
<evidence type="ECO:0000256" key="7">
    <source>
        <dbReference type="PROSITE-ProRule" id="PRU00339"/>
    </source>
</evidence>
<evidence type="ECO:0000256" key="6">
    <source>
        <dbReference type="ARBA" id="ARBA00023306"/>
    </source>
</evidence>
<evidence type="ECO:0000256" key="4">
    <source>
        <dbReference type="ARBA" id="ARBA00022786"/>
    </source>
</evidence>
<keyword evidence="6" id="KW-0131">Cell cycle</keyword>
<keyword evidence="2" id="KW-0677">Repeat</keyword>
<feature type="repeat" description="TPR" evidence="7">
    <location>
        <begin position="463"/>
        <end position="496"/>
    </location>
</feature>
<dbReference type="InterPro" id="IPR019734">
    <property type="entry name" value="TPR_rpt"/>
</dbReference>
<feature type="compositionally biased region" description="Polar residues" evidence="8">
    <location>
        <begin position="567"/>
        <end position="589"/>
    </location>
</feature>
<gene>
    <name evidence="9" type="ORF">OKIOD_LOCUS15394</name>
</gene>
<reference evidence="9 10" key="1">
    <citation type="submission" date="2021-04" db="EMBL/GenBank/DDBJ databases">
        <authorList>
            <person name="Bliznina A."/>
        </authorList>
    </citation>
    <scope>NUCLEOTIDE SEQUENCE [LARGE SCALE GENOMIC DNA]</scope>
</reference>
<evidence type="ECO:0000256" key="5">
    <source>
        <dbReference type="ARBA" id="ARBA00022803"/>
    </source>
</evidence>
<keyword evidence="4" id="KW-0833">Ubl conjugation pathway</keyword>
<dbReference type="PROSITE" id="PS50005">
    <property type="entry name" value="TPR"/>
    <property type="match status" value="1"/>
</dbReference>
<name>A0ABN7TAJ1_OIKDI</name>
<dbReference type="EMBL" id="OU015567">
    <property type="protein sequence ID" value="CAG5112412.1"/>
    <property type="molecule type" value="Genomic_DNA"/>
</dbReference>
<keyword evidence="5 7" id="KW-0802">TPR repeat</keyword>
<dbReference type="Pfam" id="PF13176">
    <property type="entry name" value="TPR_7"/>
    <property type="match status" value="1"/>
</dbReference>
<dbReference type="Gene3D" id="1.25.40.10">
    <property type="entry name" value="Tetratricopeptide repeat domain"/>
    <property type="match status" value="1"/>
</dbReference>
<protein>
    <submittedName>
        <fullName evidence="9">Oidioi.mRNA.OKI2018_I69.chr2.g6629.t1.cds</fullName>
    </submittedName>
</protein>
<sequence length="630" mass="72685">MESVVERCKRETHKFKKLYDFESAYWWAEKWFSSLLSDDETSSNAKNLNLFDSKWVNFPNNVIDSSLMEPLEEMISCLIHNFEFARAVHFIKTNGLHINSKTFFLLLLHCQVQLRDWNNAEQTLIDYDDRLVGKADLTNLTASEDPQQARIAHLKGVVFNALEKRELAVDEFKFSVKSDATAVSSLLTLANRKMMPEKEAQCFIEDLFSDQKEGELRNVYEMHLTPTEYTQKVNQKENPLSNMCSIENLIWQVEDQMSKFNNDTALRLSSKLMKIDPYDERILLNHIGLLAESDQSNELYKLGHLLIGLDPDKWIGWYCAGCYYMVVKKHMKAIDMLRKALTKDPNFGHAYLALGHVFSEEKEHDQAMNSYLSAQRVMRGSALPDLYVSVTYRSIGNYEDAHSFIKQAYNCEPQNPLVLHEYGTNLIKLEDYEDATKFMNMALNILMQNARRNRQTELSPKWAPLLFNLGTALRHKGDFNEAIELHKRALILSSNSAEAHIILATSLFADNLFESVEQLQNAMTYNRQDSFTNDILTRVMNELGKEDHSVLFEDSSDEEDEQIKPLPSQQDVQQFVTPQNRPRLQSTPREFQFNVDDSFDMSIDEDSNMEDGERLDNSGDLDASDDTLPL</sequence>
<organism evidence="9 10">
    <name type="scientific">Oikopleura dioica</name>
    <name type="common">Tunicate</name>
    <dbReference type="NCBI Taxonomy" id="34765"/>
    <lineage>
        <taxon>Eukaryota</taxon>
        <taxon>Metazoa</taxon>
        <taxon>Chordata</taxon>
        <taxon>Tunicata</taxon>
        <taxon>Appendicularia</taxon>
        <taxon>Copelata</taxon>
        <taxon>Oikopleuridae</taxon>
        <taxon>Oikopleura</taxon>
    </lineage>
</organism>
<evidence type="ECO:0000256" key="1">
    <source>
        <dbReference type="ARBA" id="ARBA00022618"/>
    </source>
</evidence>
<proteinExistence type="predicted"/>
<dbReference type="InterPro" id="IPR011990">
    <property type="entry name" value="TPR-like_helical_dom_sf"/>
</dbReference>
<evidence type="ECO:0000313" key="9">
    <source>
        <dbReference type="EMBL" id="CAG5112412.1"/>
    </source>
</evidence>
<keyword evidence="1" id="KW-0132">Cell division</keyword>
<keyword evidence="3" id="KW-0498">Mitosis</keyword>
<evidence type="ECO:0000256" key="2">
    <source>
        <dbReference type="ARBA" id="ARBA00022737"/>
    </source>
</evidence>
<accession>A0ABN7TAJ1</accession>
<dbReference type="PANTHER" id="PTHR12558:SF9">
    <property type="entry name" value="CELL DIVISION CYCLE PROTEIN 16 HOMOLOG"/>
    <property type="match status" value="1"/>
</dbReference>
<keyword evidence="10" id="KW-1185">Reference proteome</keyword>